<dbReference type="Gene3D" id="3.40.50.300">
    <property type="entry name" value="P-loop containing nucleotide triphosphate hydrolases"/>
    <property type="match status" value="1"/>
</dbReference>
<proteinExistence type="predicted"/>
<organism evidence="1">
    <name type="scientific">Candidatus Heimdallarchaeum aukensis</name>
    <dbReference type="NCBI Taxonomy" id="2876573"/>
    <lineage>
        <taxon>Archaea</taxon>
        <taxon>Promethearchaeati</taxon>
        <taxon>Candidatus Heimdallarchaeota</taxon>
        <taxon>Candidatus Heimdallarchaeia (ex Rinke et al. 2021) (nom. nud.)</taxon>
        <taxon>Candidatus Heimdallarchaeales</taxon>
        <taxon>Candidatus Heimdallarchaeaceae</taxon>
        <taxon>Candidatus Heimdallarchaeum</taxon>
    </lineage>
</organism>
<evidence type="ECO:0000313" key="1">
    <source>
        <dbReference type="EMBL" id="UJG41064.1"/>
    </source>
</evidence>
<gene>
    <name evidence="1" type="ORF">K9W45_01060</name>
</gene>
<dbReference type="AlphaFoldDB" id="A0A9Y1BL84"/>
<name>A0A9Y1BL84_9ARCH</name>
<accession>A0A9Y1BL84</accession>
<protein>
    <submittedName>
        <fullName evidence="1">Uncharacterized protein</fullName>
    </submittedName>
</protein>
<dbReference type="Proteomes" id="UP001201020">
    <property type="component" value="Chromosome"/>
</dbReference>
<dbReference type="EMBL" id="CP084166">
    <property type="protein sequence ID" value="UJG41064.1"/>
    <property type="molecule type" value="Genomic_DNA"/>
</dbReference>
<reference evidence="1" key="1">
    <citation type="journal article" date="2022" name="Nat. Microbiol.">
        <title>Unique mobile elements and scalable gene flow at the prokaryote-eukaryote boundary revealed by circularized Asgard archaea genomes.</title>
        <authorList>
            <person name="Wu F."/>
            <person name="Speth D.R."/>
            <person name="Philosof A."/>
            <person name="Cremiere A."/>
            <person name="Narayanan A."/>
            <person name="Barco R.A."/>
            <person name="Connon S.A."/>
            <person name="Amend J.P."/>
            <person name="Antoshechkin I.A."/>
            <person name="Orphan V.J."/>
        </authorList>
    </citation>
    <scope>NUCLEOTIDE SEQUENCE</scope>
    <source>
        <strain evidence="1">PM71</strain>
    </source>
</reference>
<dbReference type="InterPro" id="IPR027417">
    <property type="entry name" value="P-loop_NTPase"/>
</dbReference>
<sequence length="602" mass="70854">MTDNGYITGYDRKNREKFPIFFQILLSECFKENNNSLLILPENFMVNRFVEYLSLFLRTKNIQKTAFILSEQGEKIKFNNLLTEEKLPFISSTLNVERRKIKYQTSDIFFVTAKILRNDLLREVIEAHEIELAIFLHADKSKEENVYSNLVQILSSNSKIKFVGISKPIFKEKQELISVIEALMITNIFYKSSYSSIIQSCLYEKSNKKIVVPFTQELNQIKVNLRTLEGKVNSVLRKMGIKNPYYLRRNFNKEIQNLRDKNFNESTVEQIINLGIESIFLQSLIETLESSSVPLCLKLIENNLEKISHYSFSSSLFEIYTELKELKDEKHPKMVILVEEISKALNTPVNNSNKEKPTVLVYSSRRAVLHEIAEILIKKEIENFVILSTQMKKQLEELERFDKKEFQIVLASKNIPLNTDFTFLYSLPKQKTLFRELIQRPNSKCIITHRSIEEKIFYKWNERKNGQLIRELVSDKQVKEALLFNQQQFFNKKMMQMINPKTKALMTLNRFFEKNKKQKKDLEKRELKDNISESRALDFSLIRFLSGCSEEEALLLTEIINFSQINDYEKLTVNDLIPSFSENRAREIITKIKNRSKLISKF</sequence>